<evidence type="ECO:0000313" key="4">
    <source>
        <dbReference type="Proteomes" id="UP001501251"/>
    </source>
</evidence>
<feature type="signal peptide" evidence="1">
    <location>
        <begin position="1"/>
        <end position="30"/>
    </location>
</feature>
<evidence type="ECO:0000256" key="1">
    <source>
        <dbReference type="SAM" id="SignalP"/>
    </source>
</evidence>
<dbReference type="PROSITE" id="PS51781">
    <property type="entry name" value="SH3B"/>
    <property type="match status" value="1"/>
</dbReference>
<proteinExistence type="predicted"/>
<dbReference type="InterPro" id="IPR003646">
    <property type="entry name" value="SH3-like_bac-type"/>
</dbReference>
<dbReference type="Proteomes" id="UP001501251">
    <property type="component" value="Unassembled WGS sequence"/>
</dbReference>
<protein>
    <recommendedName>
        <fullName evidence="2">SH3b domain-containing protein</fullName>
    </recommendedName>
</protein>
<evidence type="ECO:0000313" key="3">
    <source>
        <dbReference type="EMBL" id="GAA4203951.1"/>
    </source>
</evidence>
<gene>
    <name evidence="3" type="ORF">GCM10022252_62350</name>
</gene>
<comment type="caution">
    <text evidence="3">The sequence shown here is derived from an EMBL/GenBank/DDBJ whole genome shotgun (WGS) entry which is preliminary data.</text>
</comment>
<sequence length="188" mass="19372">MIPKRTTALTALTACATAGGLLWTAPPIQAAGTPALACTYQVTNVPSGTVLTLRSHAGESFGSVGTLRESKTPVTGACASVNGWVQVKTATGVTGWVASGNLRKLTSPPAATGPSAPACAYRVAHVRRVSFLNVRSGAGLRFRPVAKVRVADGRVAGTCKATRGWIKVRAAGGKRGWASADYLRKVTK</sequence>
<dbReference type="RefSeq" id="WP_344921715.1">
    <property type="nucleotide sequence ID" value="NZ_BAABAQ010000013.1"/>
</dbReference>
<name>A0ABP8BDS7_9ACTN</name>
<feature type="domain" description="SH3b" evidence="2">
    <location>
        <begin position="37"/>
        <end position="106"/>
    </location>
</feature>
<dbReference type="Gene3D" id="2.30.30.40">
    <property type="entry name" value="SH3 Domains"/>
    <property type="match status" value="2"/>
</dbReference>
<keyword evidence="1" id="KW-0732">Signal</keyword>
<accession>A0ABP8BDS7</accession>
<evidence type="ECO:0000259" key="2">
    <source>
        <dbReference type="PROSITE" id="PS51781"/>
    </source>
</evidence>
<feature type="chain" id="PRO_5045868693" description="SH3b domain-containing protein" evidence="1">
    <location>
        <begin position="31"/>
        <end position="188"/>
    </location>
</feature>
<organism evidence="3 4">
    <name type="scientific">Streptosporangium oxazolinicum</name>
    <dbReference type="NCBI Taxonomy" id="909287"/>
    <lineage>
        <taxon>Bacteria</taxon>
        <taxon>Bacillati</taxon>
        <taxon>Actinomycetota</taxon>
        <taxon>Actinomycetes</taxon>
        <taxon>Streptosporangiales</taxon>
        <taxon>Streptosporangiaceae</taxon>
        <taxon>Streptosporangium</taxon>
    </lineage>
</organism>
<keyword evidence="4" id="KW-1185">Reference proteome</keyword>
<dbReference type="Pfam" id="PF08239">
    <property type="entry name" value="SH3_3"/>
    <property type="match status" value="2"/>
</dbReference>
<dbReference type="SMART" id="SM00287">
    <property type="entry name" value="SH3b"/>
    <property type="match status" value="2"/>
</dbReference>
<reference evidence="4" key="1">
    <citation type="journal article" date="2019" name="Int. J. Syst. Evol. Microbiol.">
        <title>The Global Catalogue of Microorganisms (GCM) 10K type strain sequencing project: providing services to taxonomists for standard genome sequencing and annotation.</title>
        <authorList>
            <consortium name="The Broad Institute Genomics Platform"/>
            <consortium name="The Broad Institute Genome Sequencing Center for Infectious Disease"/>
            <person name="Wu L."/>
            <person name="Ma J."/>
        </authorList>
    </citation>
    <scope>NUCLEOTIDE SEQUENCE [LARGE SCALE GENOMIC DNA]</scope>
    <source>
        <strain evidence="4">JCM 17388</strain>
    </source>
</reference>
<dbReference type="EMBL" id="BAABAQ010000013">
    <property type="protein sequence ID" value="GAA4203951.1"/>
    <property type="molecule type" value="Genomic_DNA"/>
</dbReference>